<gene>
    <name evidence="1" type="ORF">PAEH1_10910</name>
</gene>
<dbReference type="Proteomes" id="UP000189369">
    <property type="component" value="Chromosome"/>
</dbReference>
<reference evidence="1 2" key="1">
    <citation type="submission" date="2017-01" db="EMBL/GenBank/DDBJ databases">
        <title>Complete Genome Sequence of Paenalcaligenes hominis, Isolated from a paraplegic Patient with neurogenic bladder.</title>
        <authorList>
            <person name="Mukhopadhyay R."/>
            <person name="Joaquin J."/>
            <person name="Hogue R."/>
            <person name="Kilaru A."/>
            <person name="Jospin G."/>
            <person name="Mars K."/>
            <person name="Eisen J.A."/>
            <person name="Chaturvedi V."/>
        </authorList>
    </citation>
    <scope>NUCLEOTIDE SEQUENCE [LARGE SCALE GENOMIC DNA]</scope>
    <source>
        <strain evidence="1 2">15S00501</strain>
    </source>
</reference>
<organism evidence="1 2">
    <name type="scientific">Paenalcaligenes hominis</name>
    <dbReference type="NCBI Taxonomy" id="643674"/>
    <lineage>
        <taxon>Bacteria</taxon>
        <taxon>Pseudomonadati</taxon>
        <taxon>Pseudomonadota</taxon>
        <taxon>Betaproteobacteria</taxon>
        <taxon>Burkholderiales</taxon>
        <taxon>Alcaligenaceae</taxon>
        <taxon>Paenalcaligenes</taxon>
    </lineage>
</organism>
<name>A0A1U9K1J9_9BURK</name>
<dbReference type="Pfam" id="PF10932">
    <property type="entry name" value="DUF2783"/>
    <property type="match status" value="1"/>
</dbReference>
<protein>
    <submittedName>
        <fullName evidence="1">DNA topoisomerase IV</fullName>
    </submittedName>
</protein>
<keyword evidence="1" id="KW-0413">Isomerase</keyword>
<dbReference type="STRING" id="643674.PAEH1_10910"/>
<dbReference type="EMBL" id="CP019697">
    <property type="protein sequence ID" value="AQS51925.1"/>
    <property type="molecule type" value="Genomic_DNA"/>
</dbReference>
<accession>A0A1U9K1J9</accession>
<evidence type="ECO:0000313" key="1">
    <source>
        <dbReference type="EMBL" id="AQS51925.1"/>
    </source>
</evidence>
<evidence type="ECO:0000313" key="2">
    <source>
        <dbReference type="Proteomes" id="UP000189369"/>
    </source>
</evidence>
<dbReference type="InterPro" id="IPR021233">
    <property type="entry name" value="DUF2783"/>
</dbReference>
<proteinExistence type="predicted"/>
<dbReference type="GO" id="GO:0016853">
    <property type="term" value="F:isomerase activity"/>
    <property type="evidence" value="ECO:0007669"/>
    <property type="project" value="UniProtKB-KW"/>
</dbReference>
<sequence>MLNTELNIAKADDFYAHLIESHEGLSTSQSHAMNAALVLILSNHVGDLELIKEAIAHARRTAELSD</sequence>
<dbReference type="AlphaFoldDB" id="A0A1U9K1J9"/>
<dbReference type="KEGG" id="phn:PAEH1_10910"/>